<dbReference type="PANTHER" id="PTHR23028">
    <property type="entry name" value="ACETYLTRANSFERASE"/>
    <property type="match status" value="1"/>
</dbReference>
<dbReference type="GO" id="GO:0009103">
    <property type="term" value="P:lipopolysaccharide biosynthetic process"/>
    <property type="evidence" value="ECO:0007669"/>
    <property type="project" value="TreeGrafter"/>
</dbReference>
<feature type="transmembrane region" description="Helical" evidence="1">
    <location>
        <begin position="169"/>
        <end position="188"/>
    </location>
</feature>
<name>A0A2A9DVP3_9MICO</name>
<dbReference type="GO" id="GO:0016020">
    <property type="term" value="C:membrane"/>
    <property type="evidence" value="ECO:0007669"/>
    <property type="project" value="TreeGrafter"/>
</dbReference>
<feature type="transmembrane region" description="Helical" evidence="1">
    <location>
        <begin position="317"/>
        <end position="337"/>
    </location>
</feature>
<feature type="transmembrane region" description="Helical" evidence="1">
    <location>
        <begin position="223"/>
        <end position="242"/>
    </location>
</feature>
<evidence type="ECO:0000256" key="1">
    <source>
        <dbReference type="SAM" id="Phobius"/>
    </source>
</evidence>
<dbReference type="EMBL" id="PDJE01000001">
    <property type="protein sequence ID" value="PFG30673.1"/>
    <property type="molecule type" value="Genomic_DNA"/>
</dbReference>
<proteinExistence type="predicted"/>
<keyword evidence="1" id="KW-1133">Transmembrane helix</keyword>
<dbReference type="Proteomes" id="UP000221369">
    <property type="component" value="Unassembled WGS sequence"/>
</dbReference>
<dbReference type="InterPro" id="IPR050879">
    <property type="entry name" value="Acyltransferase_3"/>
</dbReference>
<dbReference type="PANTHER" id="PTHR23028:SF53">
    <property type="entry name" value="ACYL_TRANSF_3 DOMAIN-CONTAINING PROTEIN"/>
    <property type="match status" value="1"/>
</dbReference>
<feature type="transmembrane region" description="Helical" evidence="1">
    <location>
        <begin position="52"/>
        <end position="75"/>
    </location>
</feature>
<dbReference type="InterPro" id="IPR002656">
    <property type="entry name" value="Acyl_transf_3_dom"/>
</dbReference>
<dbReference type="Pfam" id="PF01757">
    <property type="entry name" value="Acyl_transf_3"/>
    <property type="match status" value="1"/>
</dbReference>
<feature type="transmembrane region" description="Helical" evidence="1">
    <location>
        <begin position="248"/>
        <end position="273"/>
    </location>
</feature>
<gene>
    <name evidence="3" type="ORF">ATJ78_1608</name>
</gene>
<keyword evidence="1" id="KW-0812">Transmembrane</keyword>
<sequence length="378" mass="41698">MPESLVTRELDKHRRFELLDLLRFLAALMVVAFHWFFNGISNGKVESIDFTALAPIALYGVYGVHLFFLISGFVIAESAHGKTAGQFVVSRGVRLFPAYWVAMASTTIIVNAWGDESMHVTPVQFLANLTMMPRLFGQRAVDGVYWTLTVELTFYLLVFLVLLLGLGRFLDIVFPTWALTMLTVTVIVPQASGLPYLDGYYAFFASGAIMASIRRRGFSPFRVLGLGAAAATSIVFVGRNIATFNEGHAFAVSPVAVFALIGAFYVIISLMWIPRMTKVSIPLSRSISDLTYPIYLLHAHIGYTLLGSLATQSTVWLIYPLLFAGLVVSAGLLHWGIEVKMRDIWFSGFKLLQAPVDWMQALLTPPGRLSKNAGGISV</sequence>
<dbReference type="GO" id="GO:0016747">
    <property type="term" value="F:acyltransferase activity, transferring groups other than amino-acyl groups"/>
    <property type="evidence" value="ECO:0007669"/>
    <property type="project" value="InterPro"/>
</dbReference>
<dbReference type="AlphaFoldDB" id="A0A2A9DVP3"/>
<feature type="transmembrane region" description="Helical" evidence="1">
    <location>
        <begin position="21"/>
        <end position="40"/>
    </location>
</feature>
<evidence type="ECO:0000259" key="2">
    <source>
        <dbReference type="Pfam" id="PF01757"/>
    </source>
</evidence>
<feature type="domain" description="Acyltransferase 3" evidence="2">
    <location>
        <begin position="19"/>
        <end position="333"/>
    </location>
</feature>
<feature type="transmembrane region" description="Helical" evidence="1">
    <location>
        <begin position="96"/>
        <end position="114"/>
    </location>
</feature>
<feature type="transmembrane region" description="Helical" evidence="1">
    <location>
        <begin position="143"/>
        <end position="164"/>
    </location>
</feature>
<keyword evidence="4" id="KW-1185">Reference proteome</keyword>
<dbReference type="RefSeq" id="WP_098407098.1">
    <property type="nucleotide sequence ID" value="NZ_PDJE01000001.1"/>
</dbReference>
<keyword evidence="1" id="KW-0472">Membrane</keyword>
<organism evidence="3 4">
    <name type="scientific">Paramicrobacterium agarici</name>
    <dbReference type="NCBI Taxonomy" id="630514"/>
    <lineage>
        <taxon>Bacteria</taxon>
        <taxon>Bacillati</taxon>
        <taxon>Actinomycetota</taxon>
        <taxon>Actinomycetes</taxon>
        <taxon>Micrococcales</taxon>
        <taxon>Microbacteriaceae</taxon>
        <taxon>Paramicrobacterium</taxon>
    </lineage>
</organism>
<evidence type="ECO:0000313" key="3">
    <source>
        <dbReference type="EMBL" id="PFG30673.1"/>
    </source>
</evidence>
<comment type="caution">
    <text evidence="3">The sequence shown here is derived from an EMBL/GenBank/DDBJ whole genome shotgun (WGS) entry which is preliminary data.</text>
</comment>
<protein>
    <submittedName>
        <fullName evidence="3">Peptidoglycan/LPS O-acetylase OafA/YrhL</fullName>
    </submittedName>
</protein>
<accession>A0A2A9DVP3</accession>
<reference evidence="3 4" key="1">
    <citation type="submission" date="2017-10" db="EMBL/GenBank/DDBJ databases">
        <title>Sequencing the genomes of 1000 actinobacteria strains.</title>
        <authorList>
            <person name="Klenk H.-P."/>
        </authorList>
    </citation>
    <scope>NUCLEOTIDE SEQUENCE [LARGE SCALE GENOMIC DNA]</scope>
    <source>
        <strain evidence="3 4">DSM 21798</strain>
    </source>
</reference>
<evidence type="ECO:0000313" key="4">
    <source>
        <dbReference type="Proteomes" id="UP000221369"/>
    </source>
</evidence>